<dbReference type="Proteomes" id="UP000636010">
    <property type="component" value="Unassembled WGS sequence"/>
</dbReference>
<dbReference type="RefSeq" id="WP_188460605.1">
    <property type="nucleotide sequence ID" value="NZ_BAABHU010000002.1"/>
</dbReference>
<evidence type="ECO:0000313" key="2">
    <source>
        <dbReference type="Proteomes" id="UP000636010"/>
    </source>
</evidence>
<organism evidence="1 2">
    <name type="scientific">Marivirga lumbricoides</name>
    <dbReference type="NCBI Taxonomy" id="1046115"/>
    <lineage>
        <taxon>Bacteria</taxon>
        <taxon>Pseudomonadati</taxon>
        <taxon>Bacteroidota</taxon>
        <taxon>Cytophagia</taxon>
        <taxon>Cytophagales</taxon>
        <taxon>Marivirgaceae</taxon>
        <taxon>Marivirga</taxon>
    </lineage>
</organism>
<reference evidence="2" key="1">
    <citation type="journal article" date="2019" name="Int. J. Syst. Evol. Microbiol.">
        <title>The Global Catalogue of Microorganisms (GCM) 10K type strain sequencing project: providing services to taxonomists for standard genome sequencing and annotation.</title>
        <authorList>
            <consortium name="The Broad Institute Genomics Platform"/>
            <consortium name="The Broad Institute Genome Sequencing Center for Infectious Disease"/>
            <person name="Wu L."/>
            <person name="Ma J."/>
        </authorList>
    </citation>
    <scope>NUCLEOTIDE SEQUENCE [LARGE SCALE GENOMIC DNA]</scope>
    <source>
        <strain evidence="2">CGMCC 1.10832</strain>
    </source>
</reference>
<evidence type="ECO:0000313" key="1">
    <source>
        <dbReference type="EMBL" id="GGC25761.1"/>
    </source>
</evidence>
<proteinExistence type="predicted"/>
<dbReference type="Gene3D" id="2.60.40.3440">
    <property type="match status" value="2"/>
</dbReference>
<keyword evidence="2" id="KW-1185">Reference proteome</keyword>
<sequence>MKIIDNLNKIFFLGFIFSSLLFTSCDDDEIEPETPESKSILAVDDSFEYSNEEWIDFTEWEEADIYYATYDIQKLLENDELLEGGSSNLQFELVTQPSFGTVNKSEQLLVFYFPNDDFNGEDSFEYQICKNGECSKAKVTIKVNGYQKPEGEETPDEEPTPVAEDILEFTNEEWFEKTNGEELSIYPKELNVYKSKFEGIDITKLRVISEPSFGSTKIYNDPSSWDFPYYISYYPNDDFDGEDSFEYEICKDDECYNGTITIRVEDFDKSTIHLSPDSFKYGYNEFNRNHTQIIMGEITATLSYEFSDFVSQDELGGLSFNDIELEVQQPSNGEVTVDSEGTINFVGEYSYEDARENGYEVTIEYSIKYEGKVYNSSIIVTVQREDWGSGW</sequence>
<dbReference type="EMBL" id="BMEC01000002">
    <property type="protein sequence ID" value="GGC25761.1"/>
    <property type="molecule type" value="Genomic_DNA"/>
</dbReference>
<accession>A0ABQ1LPV8</accession>
<dbReference type="PROSITE" id="PS51257">
    <property type="entry name" value="PROKAR_LIPOPROTEIN"/>
    <property type="match status" value="1"/>
</dbReference>
<gene>
    <name evidence="1" type="ORF">GCM10011506_08890</name>
</gene>
<name>A0ABQ1LPV8_9BACT</name>
<dbReference type="Pfam" id="PF17963">
    <property type="entry name" value="Big_9"/>
    <property type="match status" value="1"/>
</dbReference>
<protein>
    <submittedName>
        <fullName evidence="1">Uncharacterized protein</fullName>
    </submittedName>
</protein>
<comment type="caution">
    <text evidence="1">The sequence shown here is derived from an EMBL/GenBank/DDBJ whole genome shotgun (WGS) entry which is preliminary data.</text>
</comment>